<dbReference type="Gene3D" id="3.40.50.1000">
    <property type="entry name" value="HAD superfamily/HAD-like"/>
    <property type="match status" value="1"/>
</dbReference>
<dbReference type="GO" id="GO:0016887">
    <property type="term" value="F:ATP hydrolysis activity"/>
    <property type="evidence" value="ECO:0007669"/>
    <property type="project" value="InterPro"/>
</dbReference>
<reference evidence="13" key="1">
    <citation type="submission" date="2021-01" db="EMBL/GenBank/DDBJ databases">
        <title>Whole genome shotgun sequence of Virgisporangium aliadipatigenens NBRC 105644.</title>
        <authorList>
            <person name="Komaki H."/>
            <person name="Tamura T."/>
        </authorList>
    </citation>
    <scope>NUCLEOTIDE SEQUENCE</scope>
    <source>
        <strain evidence="13">NBRC 105644</strain>
    </source>
</reference>
<dbReference type="SUPFAM" id="SSF81660">
    <property type="entry name" value="Metal cation-transporting ATPase, ATP-binding domain N"/>
    <property type="match status" value="1"/>
</dbReference>
<dbReference type="Gene3D" id="2.70.150.10">
    <property type="entry name" value="Calcium-transporting ATPase, cytoplasmic transduction domain A"/>
    <property type="match status" value="1"/>
</dbReference>
<keyword evidence="5" id="KW-0547">Nucleotide-binding</keyword>
<dbReference type="SMART" id="SM00831">
    <property type="entry name" value="Cation_ATPase_N"/>
    <property type="match status" value="1"/>
</dbReference>
<comment type="catalytic activity">
    <reaction evidence="10">
        <text>ATP + H2O = ADP + phosphate + H(+)</text>
        <dbReference type="Rhea" id="RHEA:13065"/>
        <dbReference type="ChEBI" id="CHEBI:15377"/>
        <dbReference type="ChEBI" id="CHEBI:15378"/>
        <dbReference type="ChEBI" id="CHEBI:30616"/>
        <dbReference type="ChEBI" id="CHEBI:43474"/>
        <dbReference type="ChEBI" id="CHEBI:456216"/>
    </reaction>
</comment>
<evidence type="ECO:0000256" key="8">
    <source>
        <dbReference type="ARBA" id="ARBA00022989"/>
    </source>
</evidence>
<dbReference type="SUPFAM" id="SSF56784">
    <property type="entry name" value="HAD-like"/>
    <property type="match status" value="1"/>
</dbReference>
<feature type="transmembrane region" description="Helical" evidence="11">
    <location>
        <begin position="756"/>
        <end position="777"/>
    </location>
</feature>
<dbReference type="Pfam" id="PF00702">
    <property type="entry name" value="Hydrolase"/>
    <property type="match status" value="1"/>
</dbReference>
<feature type="transmembrane region" description="Helical" evidence="11">
    <location>
        <begin position="798"/>
        <end position="819"/>
    </location>
</feature>
<evidence type="ECO:0000256" key="5">
    <source>
        <dbReference type="ARBA" id="ARBA00022741"/>
    </source>
</evidence>
<dbReference type="InterPro" id="IPR001757">
    <property type="entry name" value="P_typ_ATPase"/>
</dbReference>
<evidence type="ECO:0000256" key="6">
    <source>
        <dbReference type="ARBA" id="ARBA00022840"/>
    </source>
</evidence>
<evidence type="ECO:0000313" key="13">
    <source>
        <dbReference type="EMBL" id="GIJ48099.1"/>
    </source>
</evidence>
<sequence length="867" mass="89828">MTVATTAVPESARAGLTTTQAHRLLATVGTNALPVTRGPQAWRMLLGQFTHFFALMLWAATGFALLAGMPQLAVAIVVVILVNGGFAFWQEYRADRAADRLRDLMPATATVRRDGRRRTVPVAELVPGDLVLLESGDRVSADLRTVQAVGLAVDESLLTGESVPRRAAGGEALYAGTFVVEGAGEAVVAKTGSATRLAAIAALTRRTPPPRSPLARRLDRVVGVVGASALVVGVLFFGLALLLGTSAMEGFVFALGVTVALVPEGLLPTVTLSLARGAHTMATRKALVKHLEAVETLGSVTFICTDKTGTLTRNEMVVTRVWTPAGTARIDGSGYDPRGTVEATDEVRGAVAEIAYAAVRASSGRLARRDGGWVPSGDPMEVALHVLARRAGVDVTTRERREPTLARHPFDPRLLLSSTLVGDTLYVKGAPESVLARCPAGNGDAALAAHAMADGGLRVLAVARRRGVRRSTVDGALADLTLLGVVGLADPPRPDAAAAVASCRRAGIKLAMVTGDHPGTARAVAEEVGLLGPDRLVLDGPGLPDDDAALAGLLDRDGVVVARVKPEDKLRIANALRARGHVVAMTGDGVNDAPALRAADIGVAMGATGSDVAREAADLVLLDDHFSTIVAAVELGRATFANIRRFLTYHLTDNVAELAPFVAWALTGGRFPLAIGVLQVLALDIGTDLLPALALGAEPPNDRALKGRARTGQLIDRAVLGRAFGVLGPAEVLASLGAFTAVLLLGGWNWGETPPAALAATASGTAFAAIVLGQLANAYACRSESRPVWRVGLRGNPLLPAAIAMELVLLAGFLGVPPLARLLGGTWPAAAGWLLAAAAIPVVLFADAAAKAVRARTRKQPFREGGV</sequence>
<dbReference type="SUPFAM" id="SSF81665">
    <property type="entry name" value="Calcium ATPase, transmembrane domain M"/>
    <property type="match status" value="1"/>
</dbReference>
<dbReference type="NCBIfam" id="TIGR01494">
    <property type="entry name" value="ATPase_P-type"/>
    <property type="match status" value="2"/>
</dbReference>
<dbReference type="InterPro" id="IPR008250">
    <property type="entry name" value="ATPase_P-typ_transduc_dom_A_sf"/>
</dbReference>
<feature type="transmembrane region" description="Helical" evidence="11">
    <location>
        <begin position="250"/>
        <end position="275"/>
    </location>
</feature>
<dbReference type="RefSeq" id="WP_203901600.1">
    <property type="nucleotide sequence ID" value="NZ_BOPF01000019.1"/>
</dbReference>
<feature type="transmembrane region" description="Helical" evidence="11">
    <location>
        <begin position="72"/>
        <end position="92"/>
    </location>
</feature>
<comment type="subcellular location">
    <subcellularLocation>
        <location evidence="1">Cell membrane</location>
        <topology evidence="1">Multi-pass membrane protein</topology>
    </subcellularLocation>
</comment>
<dbReference type="PANTHER" id="PTHR43294">
    <property type="entry name" value="SODIUM/POTASSIUM-TRANSPORTING ATPASE SUBUNIT ALPHA"/>
    <property type="match status" value="1"/>
</dbReference>
<evidence type="ECO:0000256" key="11">
    <source>
        <dbReference type="SAM" id="Phobius"/>
    </source>
</evidence>
<dbReference type="InterPro" id="IPR023298">
    <property type="entry name" value="ATPase_P-typ_TM_dom_sf"/>
</dbReference>
<feature type="transmembrane region" description="Helical" evidence="11">
    <location>
        <begin position="831"/>
        <end position="850"/>
    </location>
</feature>
<evidence type="ECO:0000256" key="3">
    <source>
        <dbReference type="ARBA" id="ARBA00022475"/>
    </source>
</evidence>
<protein>
    <submittedName>
        <fullName evidence="13">ATPase</fullName>
    </submittedName>
</protein>
<comment type="caution">
    <text evidence="13">The sequence shown here is derived from an EMBL/GenBank/DDBJ whole genome shotgun (WGS) entry which is preliminary data.</text>
</comment>
<evidence type="ECO:0000256" key="7">
    <source>
        <dbReference type="ARBA" id="ARBA00022967"/>
    </source>
</evidence>
<evidence type="ECO:0000256" key="4">
    <source>
        <dbReference type="ARBA" id="ARBA00022692"/>
    </source>
</evidence>
<dbReference type="GO" id="GO:0005886">
    <property type="term" value="C:plasma membrane"/>
    <property type="evidence" value="ECO:0007669"/>
    <property type="project" value="UniProtKB-SubCell"/>
</dbReference>
<dbReference type="PANTHER" id="PTHR43294:SF21">
    <property type="entry name" value="CATION TRANSPORTING ATPASE"/>
    <property type="match status" value="1"/>
</dbReference>
<dbReference type="InterPro" id="IPR004014">
    <property type="entry name" value="ATPase_P-typ_cation-transptr_N"/>
</dbReference>
<keyword evidence="8 11" id="KW-1133">Transmembrane helix</keyword>
<keyword evidence="14" id="KW-1185">Reference proteome</keyword>
<evidence type="ECO:0000256" key="2">
    <source>
        <dbReference type="ARBA" id="ARBA00005675"/>
    </source>
</evidence>
<evidence type="ECO:0000256" key="1">
    <source>
        <dbReference type="ARBA" id="ARBA00004651"/>
    </source>
</evidence>
<feature type="transmembrane region" description="Helical" evidence="11">
    <location>
        <begin position="732"/>
        <end position="750"/>
    </location>
</feature>
<dbReference type="PRINTS" id="PR00121">
    <property type="entry name" value="NAKATPASE"/>
</dbReference>
<name>A0A8J4DRW4_9ACTN</name>
<dbReference type="InterPro" id="IPR023299">
    <property type="entry name" value="ATPase_P-typ_cyto_dom_N"/>
</dbReference>
<evidence type="ECO:0000256" key="10">
    <source>
        <dbReference type="ARBA" id="ARBA00049360"/>
    </source>
</evidence>
<evidence type="ECO:0000256" key="9">
    <source>
        <dbReference type="ARBA" id="ARBA00023136"/>
    </source>
</evidence>
<dbReference type="InterPro" id="IPR006068">
    <property type="entry name" value="ATPase_P-typ_cation-transptr_C"/>
</dbReference>
<gene>
    <name evidence="13" type="ORF">Val02_49850</name>
</gene>
<dbReference type="InterPro" id="IPR059000">
    <property type="entry name" value="ATPase_P-type_domA"/>
</dbReference>
<accession>A0A8J4DRW4</accession>
<dbReference type="InterPro" id="IPR018303">
    <property type="entry name" value="ATPase_P-typ_P_site"/>
</dbReference>
<dbReference type="SUPFAM" id="SSF81653">
    <property type="entry name" value="Calcium ATPase, transduction domain A"/>
    <property type="match status" value="1"/>
</dbReference>
<dbReference type="InterPro" id="IPR050510">
    <property type="entry name" value="Cation_transp_ATPase_P-type"/>
</dbReference>
<dbReference type="Pfam" id="PF00690">
    <property type="entry name" value="Cation_ATPase_N"/>
    <property type="match status" value="1"/>
</dbReference>
<keyword evidence="6" id="KW-0067">ATP-binding</keyword>
<keyword evidence="3" id="KW-1003">Cell membrane</keyword>
<dbReference type="Pfam" id="PF00689">
    <property type="entry name" value="Cation_ATPase_C"/>
    <property type="match status" value="1"/>
</dbReference>
<dbReference type="SFLD" id="SFLDF00027">
    <property type="entry name" value="p-type_atpase"/>
    <property type="match status" value="1"/>
</dbReference>
<keyword evidence="9 11" id="KW-0472">Membrane</keyword>
<dbReference type="PRINTS" id="PR00119">
    <property type="entry name" value="CATATPASE"/>
</dbReference>
<dbReference type="EMBL" id="BOPF01000019">
    <property type="protein sequence ID" value="GIJ48099.1"/>
    <property type="molecule type" value="Genomic_DNA"/>
</dbReference>
<dbReference type="Proteomes" id="UP000619260">
    <property type="component" value="Unassembled WGS sequence"/>
</dbReference>
<dbReference type="Gene3D" id="1.20.1110.10">
    <property type="entry name" value="Calcium-transporting ATPase, transmembrane domain"/>
    <property type="match status" value="1"/>
</dbReference>
<dbReference type="GO" id="GO:0005524">
    <property type="term" value="F:ATP binding"/>
    <property type="evidence" value="ECO:0007669"/>
    <property type="project" value="UniProtKB-KW"/>
</dbReference>
<organism evidence="13 14">
    <name type="scientific">Virgisporangium aliadipatigenens</name>
    <dbReference type="NCBI Taxonomy" id="741659"/>
    <lineage>
        <taxon>Bacteria</taxon>
        <taxon>Bacillati</taxon>
        <taxon>Actinomycetota</taxon>
        <taxon>Actinomycetes</taxon>
        <taxon>Micromonosporales</taxon>
        <taxon>Micromonosporaceae</taxon>
        <taxon>Virgisporangium</taxon>
    </lineage>
</organism>
<keyword evidence="7" id="KW-1278">Translocase</keyword>
<dbReference type="InterPro" id="IPR036412">
    <property type="entry name" value="HAD-like_sf"/>
</dbReference>
<evidence type="ECO:0000259" key="12">
    <source>
        <dbReference type="SMART" id="SM00831"/>
    </source>
</evidence>
<feature type="domain" description="Cation-transporting P-type ATPase N-terminal" evidence="12">
    <location>
        <begin position="3"/>
        <end position="69"/>
    </location>
</feature>
<proteinExistence type="inferred from homology"/>
<comment type="similarity">
    <text evidence="2">Belongs to the cation transport ATPase (P-type) (TC 3.A.3) family. Type IIA subfamily.</text>
</comment>
<dbReference type="SFLD" id="SFLDG00002">
    <property type="entry name" value="C1.7:_P-type_atpase_like"/>
    <property type="match status" value="1"/>
</dbReference>
<dbReference type="SFLD" id="SFLDS00003">
    <property type="entry name" value="Haloacid_Dehalogenase"/>
    <property type="match status" value="1"/>
</dbReference>
<dbReference type="AlphaFoldDB" id="A0A8J4DRW4"/>
<feature type="transmembrane region" description="Helical" evidence="11">
    <location>
        <begin position="221"/>
        <end position="244"/>
    </location>
</feature>
<dbReference type="Pfam" id="PF00122">
    <property type="entry name" value="E1-E2_ATPase"/>
    <property type="match status" value="1"/>
</dbReference>
<dbReference type="Gene3D" id="3.40.1110.10">
    <property type="entry name" value="Calcium-transporting ATPase, cytoplasmic domain N"/>
    <property type="match status" value="1"/>
</dbReference>
<keyword evidence="4 11" id="KW-0812">Transmembrane</keyword>
<evidence type="ECO:0000313" key="14">
    <source>
        <dbReference type="Proteomes" id="UP000619260"/>
    </source>
</evidence>
<dbReference type="PROSITE" id="PS00154">
    <property type="entry name" value="ATPASE_E1_E2"/>
    <property type="match status" value="1"/>
</dbReference>
<dbReference type="InterPro" id="IPR023214">
    <property type="entry name" value="HAD_sf"/>
</dbReference>
<dbReference type="InterPro" id="IPR044492">
    <property type="entry name" value="P_typ_ATPase_HD_dom"/>
</dbReference>
<feature type="transmembrane region" description="Helical" evidence="11">
    <location>
        <begin position="45"/>
        <end position="66"/>
    </location>
</feature>